<dbReference type="STRING" id="1477437.SAMN05444682_101445"/>
<evidence type="ECO:0008006" key="5">
    <source>
        <dbReference type="Google" id="ProtNLM"/>
    </source>
</evidence>
<sequence>MKSKVIIFAALVLAGIGFQSCEKETTAGFTDITIYPVLEVLGDPIVVVNKGESYEDAGTHAELDGEDVTGDVVVRSDVNTDEVGIYSVNYSITNADGFTVTGARTVYVTDPTPSVITPGLKTVSVGTNRSGGGAVTAYSGYPVVILQTEPGIFYITDYFGGYYEVRAGYGPAYAMKGSFKLNADNTLSLIESGVDGWGDSLDDLSSASVDPGTGAIRFTASYAGTYNFNVILN</sequence>
<feature type="domain" description="BT-2262-like C-terminal" evidence="2">
    <location>
        <begin position="110"/>
        <end position="233"/>
    </location>
</feature>
<dbReference type="EMBL" id="FOQO01000001">
    <property type="protein sequence ID" value="SFH85540.1"/>
    <property type="molecule type" value="Genomic_DNA"/>
</dbReference>
<reference evidence="3 4" key="1">
    <citation type="submission" date="2016-10" db="EMBL/GenBank/DDBJ databases">
        <authorList>
            <person name="de Groot N.N."/>
        </authorList>
    </citation>
    <scope>NUCLEOTIDE SEQUENCE [LARGE SCALE GENOMIC DNA]</scope>
    <source>
        <strain evidence="3 4">RK1</strain>
    </source>
</reference>
<evidence type="ECO:0000259" key="1">
    <source>
        <dbReference type="Pfam" id="PF16403"/>
    </source>
</evidence>
<feature type="domain" description="Pesticidal crystal protein Cry22Aa Ig-like" evidence="1">
    <location>
        <begin position="39"/>
        <end position="108"/>
    </location>
</feature>
<dbReference type="InterPro" id="IPR032179">
    <property type="entry name" value="Cry22Aa_Ig-like"/>
</dbReference>
<evidence type="ECO:0000259" key="2">
    <source>
        <dbReference type="Pfam" id="PF16404"/>
    </source>
</evidence>
<dbReference type="PROSITE" id="PS51257">
    <property type="entry name" value="PROKAR_LIPOPROTEIN"/>
    <property type="match status" value="1"/>
</dbReference>
<proteinExistence type="predicted"/>
<dbReference type="InterPro" id="IPR032180">
    <property type="entry name" value="BT_2262-like_C"/>
</dbReference>
<dbReference type="Pfam" id="PF16403">
    <property type="entry name" value="Bact_surface_Ig-like"/>
    <property type="match status" value="1"/>
</dbReference>
<dbReference type="Proteomes" id="UP000198670">
    <property type="component" value="Unassembled WGS sequence"/>
</dbReference>
<dbReference type="Gene3D" id="2.60.40.10">
    <property type="entry name" value="Immunoglobulins"/>
    <property type="match status" value="1"/>
</dbReference>
<dbReference type="AlphaFoldDB" id="A0A1I3DFH4"/>
<dbReference type="OrthoDB" id="1026566at2"/>
<evidence type="ECO:0000313" key="4">
    <source>
        <dbReference type="Proteomes" id="UP000198670"/>
    </source>
</evidence>
<dbReference type="Pfam" id="PF16404">
    <property type="entry name" value="BT_2262-like_C"/>
    <property type="match status" value="1"/>
</dbReference>
<dbReference type="InterPro" id="IPR013783">
    <property type="entry name" value="Ig-like_fold"/>
</dbReference>
<dbReference type="RefSeq" id="WP_090623576.1">
    <property type="nucleotide sequence ID" value="NZ_FOQO01000001.1"/>
</dbReference>
<organism evidence="3 4">
    <name type="scientific">Parapedobacter indicus</name>
    <dbReference type="NCBI Taxonomy" id="1477437"/>
    <lineage>
        <taxon>Bacteria</taxon>
        <taxon>Pseudomonadati</taxon>
        <taxon>Bacteroidota</taxon>
        <taxon>Sphingobacteriia</taxon>
        <taxon>Sphingobacteriales</taxon>
        <taxon>Sphingobacteriaceae</taxon>
        <taxon>Parapedobacter</taxon>
    </lineage>
</organism>
<name>A0A1I3DFH4_9SPHI</name>
<protein>
    <recommendedName>
        <fullName evidence="5">Pesticidal crystal protein Cry22Aa Ig-like domain-containing protein</fullName>
    </recommendedName>
</protein>
<evidence type="ECO:0000313" key="3">
    <source>
        <dbReference type="EMBL" id="SFH85540.1"/>
    </source>
</evidence>
<keyword evidence="4" id="KW-1185">Reference proteome</keyword>
<gene>
    <name evidence="3" type="ORF">SAMN05444682_101445</name>
</gene>
<accession>A0A1I3DFH4</accession>